<evidence type="ECO:0000256" key="1">
    <source>
        <dbReference type="SAM" id="MobiDB-lite"/>
    </source>
</evidence>
<dbReference type="Proteomes" id="UP001189429">
    <property type="component" value="Unassembled WGS sequence"/>
</dbReference>
<feature type="compositionally biased region" description="Polar residues" evidence="1">
    <location>
        <begin position="496"/>
        <end position="514"/>
    </location>
</feature>
<reference evidence="3" key="1">
    <citation type="submission" date="2023-10" db="EMBL/GenBank/DDBJ databases">
        <authorList>
            <person name="Chen Y."/>
            <person name="Shah S."/>
            <person name="Dougan E. K."/>
            <person name="Thang M."/>
            <person name="Chan C."/>
        </authorList>
    </citation>
    <scope>NUCLEOTIDE SEQUENCE [LARGE SCALE GENOMIC DNA]</scope>
</reference>
<evidence type="ECO:0000313" key="3">
    <source>
        <dbReference type="EMBL" id="CAK0803064.1"/>
    </source>
</evidence>
<dbReference type="InterPro" id="IPR001849">
    <property type="entry name" value="PH_domain"/>
</dbReference>
<feature type="non-terminal residue" evidence="3">
    <location>
        <position position="564"/>
    </location>
</feature>
<accession>A0ABN9QAZ9</accession>
<dbReference type="CDD" id="cd00821">
    <property type="entry name" value="PH"/>
    <property type="match status" value="1"/>
</dbReference>
<comment type="caution">
    <text evidence="3">The sequence shown here is derived from an EMBL/GenBank/DDBJ whole genome shotgun (WGS) entry which is preliminary data.</text>
</comment>
<keyword evidence="4" id="KW-1185">Reference proteome</keyword>
<dbReference type="PROSITE" id="PS50003">
    <property type="entry name" value="PH_DOMAIN"/>
    <property type="match status" value="1"/>
</dbReference>
<name>A0ABN9QAZ9_9DINO</name>
<evidence type="ECO:0000313" key="4">
    <source>
        <dbReference type="Proteomes" id="UP001189429"/>
    </source>
</evidence>
<protein>
    <recommendedName>
        <fullName evidence="2">PH domain-containing protein</fullName>
    </recommendedName>
</protein>
<evidence type="ECO:0000259" key="2">
    <source>
        <dbReference type="PROSITE" id="PS50003"/>
    </source>
</evidence>
<organism evidence="3 4">
    <name type="scientific">Prorocentrum cordatum</name>
    <dbReference type="NCBI Taxonomy" id="2364126"/>
    <lineage>
        <taxon>Eukaryota</taxon>
        <taxon>Sar</taxon>
        <taxon>Alveolata</taxon>
        <taxon>Dinophyceae</taxon>
        <taxon>Prorocentrales</taxon>
        <taxon>Prorocentraceae</taxon>
        <taxon>Prorocentrum</taxon>
    </lineage>
</organism>
<gene>
    <name evidence="3" type="ORF">PCOR1329_LOCUS10374</name>
</gene>
<feature type="domain" description="PH" evidence="2">
    <location>
        <begin position="145"/>
        <end position="257"/>
    </location>
</feature>
<dbReference type="EMBL" id="CAUYUJ010002939">
    <property type="protein sequence ID" value="CAK0803064.1"/>
    <property type="molecule type" value="Genomic_DNA"/>
</dbReference>
<feature type="non-terminal residue" evidence="3">
    <location>
        <position position="1"/>
    </location>
</feature>
<dbReference type="SUPFAM" id="SSF50729">
    <property type="entry name" value="PH domain-like"/>
    <property type="match status" value="1"/>
</dbReference>
<proteinExistence type="predicted"/>
<feature type="region of interest" description="Disordered" evidence="1">
    <location>
        <begin position="426"/>
        <end position="518"/>
    </location>
</feature>
<sequence length="564" mass="59774">SPPSLLPYRLELVLQPPFVCCTSATTASRSYSGHPAAAPVEGPSGVEKLTGQKMTALDPQAPSELMVPASDVLSEQLTPRSAAQTLVGYQENHQIELFMQEMLGVVFAILPEDPFEYMTHHIALHRPAPPPTSDKELCGSAALWVLLRGGDALCPEHWRLRRCWLERGGAFCISESASSVTRSGSGLVIGSPADSTPRRVPLEAGSSYRSLDECEAARPFAFTITSGPDSSGQSLQLAAGSEEQRDEWFMLFKHFADPVMRKGPAPKSERILSPRVAPLPAAAQQAANLMQDIQMVEPPPGQASPAPTWSEPLKPPKLMTTGPSATSPLTTSATFPATRKGFISALDTNDEGGAMAPRPLKPCLKPRPPPAAAAAGPAVPAIRIPKRSGIQAMEAENSTRRTSIRFNDHVDKSVFEVARAEPVPVALRAHESRRKPGAQPKAVTRPPPAPAAAGFRPQPRSPRPAPEGTAVADEIGMVDLQGQAPSGVPKVPLALDQQQLSAAEPPTQGTSSGAVSREEAVSLAAKVLSDTVLAHGGGVSQRREREVKEMLSNLLDSLAGAEPQ</sequence>